<gene>
    <name evidence="2" type="ORF">C900_01286</name>
</gene>
<dbReference type="STRING" id="1237149.C900_01286"/>
<dbReference type="EMBL" id="AMZN01000184">
    <property type="protein sequence ID" value="ELR67996.1"/>
    <property type="molecule type" value="Genomic_DNA"/>
</dbReference>
<sequence>MLEGLFRTGRGERNLERILEAVSNQVSDAEYQSLHHFMTSSPWDSHELMKRIGLQTNQLLGNYQDIAYIIDEKAHLKKGNCSVGVGNQYAGLVGKNENCQVGVYGALAYQQYAGLVNCRLFLLEKWCNDPDRCKKAGIPKEQQQYKTKLALALEMLRENLSSGMKFGWVGADSLYGRSHHFCNAIEDMGQRFVLDIPVATRLFLKAPCIGLPNPKHKRLKADIKPVKVEDYLGQLEARDFQLTKIRKTTKGWLKAKIHVAQVWVWDQGDHGKGAEKQARERTLIIRKPCSKNGKIKISLSNFKINECNIDRFAFMQSQRYLVEKAFKDSSKDLGMSDYQIRKYQSWYHFQALTMLAMLFVLKEILRNREQIPLLSYLDLKKIIQCLWDEKTNKLMLRLEQLLKRHQQRQNDIDRYYKLEYQ</sequence>
<evidence type="ECO:0000259" key="1">
    <source>
        <dbReference type="Pfam" id="PF13546"/>
    </source>
</evidence>
<dbReference type="NCBIfam" id="NF033540">
    <property type="entry name" value="transpos_IS701"/>
    <property type="match status" value="1"/>
</dbReference>
<organism evidence="2 3">
    <name type="scientific">Fulvivirga imtechensis AK7</name>
    <dbReference type="NCBI Taxonomy" id="1237149"/>
    <lineage>
        <taxon>Bacteria</taxon>
        <taxon>Pseudomonadati</taxon>
        <taxon>Bacteroidota</taxon>
        <taxon>Cytophagia</taxon>
        <taxon>Cytophagales</taxon>
        <taxon>Fulvivirgaceae</taxon>
        <taxon>Fulvivirga</taxon>
    </lineage>
</organism>
<protein>
    <submittedName>
        <fullName evidence="2">Transposase</fullName>
    </submittedName>
</protein>
<dbReference type="InterPro" id="IPR039365">
    <property type="entry name" value="IS701-like"/>
</dbReference>
<evidence type="ECO:0000313" key="3">
    <source>
        <dbReference type="Proteomes" id="UP000011135"/>
    </source>
</evidence>
<reference evidence="2 3" key="1">
    <citation type="submission" date="2012-12" db="EMBL/GenBank/DDBJ databases">
        <title>Genome assembly of Fulvivirga imtechensis AK7.</title>
        <authorList>
            <person name="Nupur N."/>
            <person name="Khatri I."/>
            <person name="Kumar R."/>
            <person name="Subramanian S."/>
            <person name="Pinnaka A."/>
        </authorList>
    </citation>
    <scope>NUCLEOTIDE SEQUENCE [LARGE SCALE GENOMIC DNA]</scope>
    <source>
        <strain evidence="2 3">AK7</strain>
    </source>
</reference>
<name>L8JGJ6_9BACT</name>
<dbReference type="PANTHER" id="PTHR33627">
    <property type="entry name" value="TRANSPOSASE"/>
    <property type="match status" value="1"/>
</dbReference>
<dbReference type="eggNOG" id="COG5659">
    <property type="taxonomic scope" value="Bacteria"/>
</dbReference>
<dbReference type="OrthoDB" id="6139076at2"/>
<comment type="caution">
    <text evidence="2">The sequence shown here is derived from an EMBL/GenBank/DDBJ whole genome shotgun (WGS) entry which is preliminary data.</text>
</comment>
<dbReference type="Pfam" id="PF13546">
    <property type="entry name" value="DDE_5"/>
    <property type="match status" value="1"/>
</dbReference>
<keyword evidence="3" id="KW-1185">Reference proteome</keyword>
<evidence type="ECO:0000313" key="2">
    <source>
        <dbReference type="EMBL" id="ELR67996.1"/>
    </source>
</evidence>
<accession>L8JGJ6</accession>
<proteinExistence type="predicted"/>
<dbReference type="InterPro" id="IPR038721">
    <property type="entry name" value="IS701-like_DDE_dom"/>
</dbReference>
<feature type="domain" description="Transposase IS701-like DDE" evidence="1">
    <location>
        <begin position="9"/>
        <end position="218"/>
    </location>
</feature>
<dbReference type="AlphaFoldDB" id="L8JGJ6"/>
<dbReference type="Proteomes" id="UP000011135">
    <property type="component" value="Unassembled WGS sequence"/>
</dbReference>
<dbReference type="PANTHER" id="PTHR33627:SF1">
    <property type="entry name" value="TRANSPOSASE"/>
    <property type="match status" value="1"/>
</dbReference>